<name>A0A254TFS9_9BURK</name>
<proteinExistence type="predicted"/>
<gene>
    <name evidence="2" type="ORF">AYR66_20460</name>
</gene>
<feature type="transmembrane region" description="Helical" evidence="1">
    <location>
        <begin position="21"/>
        <end position="39"/>
    </location>
</feature>
<dbReference type="Proteomes" id="UP000197535">
    <property type="component" value="Unassembled WGS sequence"/>
</dbReference>
<evidence type="ECO:0000313" key="3">
    <source>
        <dbReference type="Proteomes" id="UP000197535"/>
    </source>
</evidence>
<dbReference type="Pfam" id="PF10003">
    <property type="entry name" value="DUF2244"/>
    <property type="match status" value="1"/>
</dbReference>
<comment type="caution">
    <text evidence="2">The sequence shown here is derived from an EMBL/GenBank/DDBJ whole genome shotgun (WGS) entry which is preliminary data.</text>
</comment>
<keyword evidence="1" id="KW-0472">Membrane</keyword>
<accession>A0A254TFS9</accession>
<reference evidence="2 3" key="1">
    <citation type="submission" date="2016-02" db="EMBL/GenBank/DDBJ databases">
        <authorList>
            <person name="Wen L."/>
            <person name="He K."/>
            <person name="Yang H."/>
        </authorList>
    </citation>
    <scope>NUCLEOTIDE SEQUENCE [LARGE SCALE GENOMIC DNA]</scope>
    <source>
        <strain evidence="2 3">TSA40</strain>
    </source>
</reference>
<organism evidence="2 3">
    <name type="scientific">Noviherbaspirillum denitrificans</name>
    <dbReference type="NCBI Taxonomy" id="1968433"/>
    <lineage>
        <taxon>Bacteria</taxon>
        <taxon>Pseudomonadati</taxon>
        <taxon>Pseudomonadota</taxon>
        <taxon>Betaproteobacteria</taxon>
        <taxon>Burkholderiales</taxon>
        <taxon>Oxalobacteraceae</taxon>
        <taxon>Noviherbaspirillum</taxon>
    </lineage>
</organism>
<keyword evidence="1" id="KW-1133">Transmembrane helix</keyword>
<dbReference type="EMBL" id="LSTO01000001">
    <property type="protein sequence ID" value="OWW21506.1"/>
    <property type="molecule type" value="Genomic_DNA"/>
</dbReference>
<feature type="transmembrane region" description="Helical" evidence="1">
    <location>
        <begin position="45"/>
        <end position="64"/>
    </location>
</feature>
<protein>
    <recommendedName>
        <fullName evidence="4">DUF2244 domain-containing protein</fullName>
    </recommendedName>
</protein>
<evidence type="ECO:0000256" key="1">
    <source>
        <dbReference type="SAM" id="Phobius"/>
    </source>
</evidence>
<dbReference type="AlphaFoldDB" id="A0A254TFS9"/>
<keyword evidence="1" id="KW-0812">Transmembrane</keyword>
<evidence type="ECO:0000313" key="2">
    <source>
        <dbReference type="EMBL" id="OWW21506.1"/>
    </source>
</evidence>
<dbReference type="OrthoDB" id="9091577at2"/>
<sequence>MDSREWMLKRNCSMSPRQLGLAYLAVCATSLLVATFFAASGAWYVLGFALVEQFAVGIAFLLYARHATDREHIALEENCLLVEVIQVEHVRQFRLDPRLTRVEPPVSGSSGLVCLEANGTRVEIGRFLTEWKRRELAKELKGALALQRYKQNSNLGF</sequence>
<evidence type="ECO:0008006" key="4">
    <source>
        <dbReference type="Google" id="ProtNLM"/>
    </source>
</evidence>
<keyword evidence="3" id="KW-1185">Reference proteome</keyword>
<dbReference type="InterPro" id="IPR019253">
    <property type="entry name" value="DUF2244_TM"/>
</dbReference>
<dbReference type="RefSeq" id="WP_088708359.1">
    <property type="nucleotide sequence ID" value="NZ_LSTO01000001.1"/>
</dbReference>